<evidence type="ECO:0000256" key="5">
    <source>
        <dbReference type="ARBA" id="ARBA00023180"/>
    </source>
</evidence>
<dbReference type="InterPro" id="IPR036941">
    <property type="entry name" value="Rcpt_L-dom_sf"/>
</dbReference>
<dbReference type="Proteomes" id="UP001374803">
    <property type="component" value="Chromosome"/>
</dbReference>
<name>A0ABZ2KUY7_9BACT</name>
<dbReference type="PANTHER" id="PTHR31018">
    <property type="entry name" value="SPORULATION-SPECIFIC PROTEIN-RELATED"/>
    <property type="match status" value="1"/>
</dbReference>
<proteinExistence type="predicted"/>
<dbReference type="RefSeq" id="WP_394830733.1">
    <property type="nucleotide sequence ID" value="NZ_CP089929.1"/>
</dbReference>
<keyword evidence="3" id="KW-0964">Secreted</keyword>
<evidence type="ECO:0000313" key="6">
    <source>
        <dbReference type="EMBL" id="WXB01124.1"/>
    </source>
</evidence>
<keyword evidence="2" id="KW-0134">Cell wall</keyword>
<dbReference type="PROSITE" id="PS51257">
    <property type="entry name" value="PROKAR_LIPOPROTEIN"/>
    <property type="match status" value="1"/>
</dbReference>
<gene>
    <name evidence="6" type="ORF">LVJ94_29920</name>
</gene>
<keyword evidence="4" id="KW-0732">Signal</keyword>
<dbReference type="EMBL" id="CP089983">
    <property type="protein sequence ID" value="WXB01124.1"/>
    <property type="molecule type" value="Genomic_DNA"/>
</dbReference>
<comment type="subcellular location">
    <subcellularLocation>
        <location evidence="1">Secreted</location>
        <location evidence="1">Cell wall</location>
    </subcellularLocation>
</comment>
<evidence type="ECO:0000313" key="7">
    <source>
        <dbReference type="Proteomes" id="UP001374803"/>
    </source>
</evidence>
<dbReference type="SUPFAM" id="SSF52058">
    <property type="entry name" value="L domain-like"/>
    <property type="match status" value="4"/>
</dbReference>
<dbReference type="Gene3D" id="3.80.20.20">
    <property type="entry name" value="Receptor L-domain"/>
    <property type="match status" value="3"/>
</dbReference>
<keyword evidence="5" id="KW-0325">Glycoprotein</keyword>
<dbReference type="PANTHER" id="PTHR31018:SF3">
    <property type="entry name" value="RECEPTOR PROTEIN-TYROSINE KINASE"/>
    <property type="match status" value="1"/>
</dbReference>
<accession>A0ABZ2KUY7</accession>
<evidence type="ECO:0000256" key="3">
    <source>
        <dbReference type="ARBA" id="ARBA00022525"/>
    </source>
</evidence>
<keyword evidence="7" id="KW-1185">Reference proteome</keyword>
<reference evidence="6" key="1">
    <citation type="submission" date="2021-12" db="EMBL/GenBank/DDBJ databases">
        <title>Discovery of the Pendulisporaceae a myxobacterial family with distinct sporulation behavior and unique specialized metabolism.</title>
        <authorList>
            <person name="Garcia R."/>
            <person name="Popoff A."/>
            <person name="Bader C.D."/>
            <person name="Loehr J."/>
            <person name="Walesch S."/>
            <person name="Walt C."/>
            <person name="Boldt J."/>
            <person name="Bunk B."/>
            <person name="Haeckl F.J.F.P.J."/>
            <person name="Gunesch A.P."/>
            <person name="Birkelbach J."/>
            <person name="Nuebel U."/>
            <person name="Pietschmann T."/>
            <person name="Bach T."/>
            <person name="Mueller R."/>
        </authorList>
    </citation>
    <scope>NUCLEOTIDE SEQUENCE</scope>
    <source>
        <strain evidence="6">MSr11367</strain>
    </source>
</reference>
<evidence type="ECO:0000256" key="1">
    <source>
        <dbReference type="ARBA" id="ARBA00004191"/>
    </source>
</evidence>
<dbReference type="InterPro" id="IPR051648">
    <property type="entry name" value="CWI-Assembly_Regulator"/>
</dbReference>
<protein>
    <submittedName>
        <fullName evidence="6">Uncharacterized protein</fullName>
    </submittedName>
</protein>
<evidence type="ECO:0000256" key="4">
    <source>
        <dbReference type="ARBA" id="ARBA00022729"/>
    </source>
</evidence>
<sequence>MKGRLAVVWLAATTGVIACGNDSTDRPSAGSVAVQALTPNVAGVCSGDFTVHSLAELTALSRCEEITGSLEIQAEANIVDFGPLEHLRRIGGDFMATHAESFRGLTALKAVGGDLSFRDIGTGGRLEGPSALETVGGEFSFYQISATEWIGPSTLTRADALTIYGSSILRHIGGFSSLRELETLTVTSHAQLTAFDDMPNLTTVDAVNFDQNDALETLSGFDGVREVGSLGFSLNKALTNVSAFSQVTEVRDLFFGHCPHLATVGLPHLESIEGSLSLLYLPELTSLDWLRNVTSIGEDLSLWGDLGVRDLHGLEGITSVERFFTIQYGNLQRLTGLRNLRQAGGLHIIQNKDLESLRDLESFRENTRSGYDGIHIDGNLALTEIGGLDRLVDAGGRIDIVDNPKLTRLHGLHGIRAADVLNVWGNPALTQLDGLDSLEHIAGFVRVEGNALSSVDELEKLTRIDGELKIDSEPSLLHLDGFHALQAIGGELHINNNRALARLDALKGLLSLGGNLEVTNNATLPPCQPERLVTELRARGYQGQVTLRDNGGGTCP</sequence>
<organism evidence="6 7">
    <name type="scientific">Pendulispora rubella</name>
    <dbReference type="NCBI Taxonomy" id="2741070"/>
    <lineage>
        <taxon>Bacteria</taxon>
        <taxon>Pseudomonadati</taxon>
        <taxon>Myxococcota</taxon>
        <taxon>Myxococcia</taxon>
        <taxon>Myxococcales</taxon>
        <taxon>Sorangiineae</taxon>
        <taxon>Pendulisporaceae</taxon>
        <taxon>Pendulispora</taxon>
    </lineage>
</organism>
<evidence type="ECO:0000256" key="2">
    <source>
        <dbReference type="ARBA" id="ARBA00022512"/>
    </source>
</evidence>